<dbReference type="Proteomes" id="UP000500961">
    <property type="component" value="Chromosome"/>
</dbReference>
<feature type="transmembrane region" description="Helical" evidence="1">
    <location>
        <begin position="165"/>
        <end position="198"/>
    </location>
</feature>
<name>A0A7D4BRD1_9BACT</name>
<evidence type="ECO:0000313" key="2">
    <source>
        <dbReference type="EMBL" id="QKG79561.1"/>
    </source>
</evidence>
<reference evidence="2 3" key="1">
    <citation type="submission" date="2019-07" db="EMBL/GenBank/DDBJ databases">
        <title>Thalassofilum flectens gen. nov., sp. nov., a novel moderate thermophilic anaerobe from a shallow sea hot spring in Kunashir Island (Russia), representing a new family in the order Bacteroidales, and proposal of Thalassofilacea fam. nov.</title>
        <authorList>
            <person name="Kochetkova T.V."/>
            <person name="Podosokorskaya O.A."/>
            <person name="Novikov A."/>
            <person name="Elcheninov A.G."/>
            <person name="Toshchakov S.V."/>
            <person name="Kublanov I.V."/>
        </authorList>
    </citation>
    <scope>NUCLEOTIDE SEQUENCE [LARGE SCALE GENOMIC DNA]</scope>
    <source>
        <strain evidence="2 3">38-H</strain>
    </source>
</reference>
<dbReference type="RefSeq" id="WP_220429232.1">
    <property type="nucleotide sequence ID" value="NZ_CP041345.1"/>
</dbReference>
<keyword evidence="1" id="KW-0812">Transmembrane</keyword>
<gene>
    <name evidence="2" type="ORF">FHG85_04560</name>
</gene>
<dbReference type="EMBL" id="CP041345">
    <property type="protein sequence ID" value="QKG79561.1"/>
    <property type="molecule type" value="Genomic_DNA"/>
</dbReference>
<sequence>MENPVMDLEKLNPYDSYGKKHNQELSDLIGNHELKKMKGKQFYGYALKLMNEKHHFKTIVNENYVYNFVESYTANPIQFTDSILQNYSFSKNYVRQFLSEISEADEMIDYTRLIEDFEYNVIVKSDISQQEKELLLVYFATFRNSYNFWNKYVKKDSKKFPFPAWVVYGADAIGLVSGIFTTPFVAFPLAAIVSYGAYKKE</sequence>
<keyword evidence="3" id="KW-1185">Reference proteome</keyword>
<keyword evidence="1" id="KW-1133">Transmembrane helix</keyword>
<protein>
    <submittedName>
        <fullName evidence="2">Uncharacterized protein</fullName>
    </submittedName>
</protein>
<proteinExistence type="predicted"/>
<dbReference type="KEGG" id="ttz:FHG85_04560"/>
<evidence type="ECO:0000256" key="1">
    <source>
        <dbReference type="SAM" id="Phobius"/>
    </source>
</evidence>
<organism evidence="2 3">
    <name type="scientific">Tenuifilum thalassicum</name>
    <dbReference type="NCBI Taxonomy" id="2590900"/>
    <lineage>
        <taxon>Bacteria</taxon>
        <taxon>Pseudomonadati</taxon>
        <taxon>Bacteroidota</taxon>
        <taxon>Bacteroidia</taxon>
        <taxon>Bacteroidales</taxon>
        <taxon>Tenuifilaceae</taxon>
        <taxon>Tenuifilum</taxon>
    </lineage>
</organism>
<dbReference type="AlphaFoldDB" id="A0A7D4BRD1"/>
<keyword evidence="1" id="KW-0472">Membrane</keyword>
<evidence type="ECO:0000313" key="3">
    <source>
        <dbReference type="Proteomes" id="UP000500961"/>
    </source>
</evidence>
<accession>A0A7D4BRD1</accession>